<name>A0AC61Y8Z8_9FLAO</name>
<proteinExistence type="predicted"/>
<dbReference type="Proteomes" id="UP000356253">
    <property type="component" value="Unassembled WGS sequence"/>
</dbReference>
<reference evidence="1" key="1">
    <citation type="submission" date="2019-09" db="EMBL/GenBank/DDBJ databases">
        <authorList>
            <person name="Rodrigo-Torres L."/>
            <person name="Arahal R. D."/>
            <person name="Lucena T."/>
        </authorList>
    </citation>
    <scope>NUCLEOTIDE SEQUENCE</scope>
    <source>
        <strain evidence="1">ISS653</strain>
    </source>
</reference>
<evidence type="ECO:0000313" key="2">
    <source>
        <dbReference type="Proteomes" id="UP000356253"/>
    </source>
</evidence>
<organism evidence="1 2">
    <name type="scientific">Mesonia oceanica</name>
    <dbReference type="NCBI Taxonomy" id="2687242"/>
    <lineage>
        <taxon>Bacteria</taxon>
        <taxon>Pseudomonadati</taxon>
        <taxon>Bacteroidota</taxon>
        <taxon>Flavobacteriia</taxon>
        <taxon>Flavobacteriales</taxon>
        <taxon>Flavobacteriaceae</taxon>
        <taxon>Mesonia</taxon>
    </lineage>
</organism>
<dbReference type="EMBL" id="CABVMM010000007">
    <property type="protein sequence ID" value="VVV00655.1"/>
    <property type="molecule type" value="Genomic_DNA"/>
</dbReference>
<keyword evidence="2" id="KW-1185">Reference proteome</keyword>
<sequence>MTNSGNSHLDEKISNNIESNNSATEIVYDDAVEGIDETNAFELVFEFLKVPQRNSLDCKFNFGFCVRIIIRFYQEPIDDIFVPEINLETGKVKMLAEIIDDSNVKLTFPADIAKSKFHSTSDFDYFIVPERRTHGEVDFLEGEYPLVIDDNGNYTYTIAIESAK</sequence>
<protein>
    <submittedName>
        <fullName evidence="1">Uncharacterized protein</fullName>
    </submittedName>
</protein>
<comment type="caution">
    <text evidence="1">The sequence shown here is derived from an EMBL/GenBank/DDBJ whole genome shotgun (WGS) entry which is preliminary data.</text>
</comment>
<gene>
    <name evidence="1" type="ORF">FVB9532_01928</name>
</gene>
<accession>A0AC61Y8Z8</accession>
<evidence type="ECO:0000313" key="1">
    <source>
        <dbReference type="EMBL" id="VVV00655.1"/>
    </source>
</evidence>